<dbReference type="AlphaFoldDB" id="A0A1R1B109"/>
<evidence type="ECO:0000256" key="6">
    <source>
        <dbReference type="ARBA" id="ARBA00022741"/>
    </source>
</evidence>
<dbReference type="SUPFAM" id="SSF55874">
    <property type="entry name" value="ATPase domain of HSP90 chaperone/DNA topoisomerase II/histidine kinase"/>
    <property type="match status" value="1"/>
</dbReference>
<evidence type="ECO:0000256" key="13">
    <source>
        <dbReference type="SAM" id="Phobius"/>
    </source>
</evidence>
<dbReference type="GO" id="GO:0005886">
    <property type="term" value="C:plasma membrane"/>
    <property type="evidence" value="ECO:0007669"/>
    <property type="project" value="UniProtKB-SubCell"/>
</dbReference>
<accession>A0A1R1B109</accession>
<dbReference type="InterPro" id="IPR003660">
    <property type="entry name" value="HAMP_dom"/>
</dbReference>
<feature type="transmembrane region" description="Helical" evidence="13">
    <location>
        <begin position="12"/>
        <end position="34"/>
    </location>
</feature>
<evidence type="ECO:0000256" key="4">
    <source>
        <dbReference type="ARBA" id="ARBA00022679"/>
    </source>
</evidence>
<protein>
    <recommendedName>
        <fullName evidence="14">HAMP domain-containing protein</fullName>
    </recommendedName>
</protein>
<keyword evidence="10" id="KW-0902">Two-component regulatory system</keyword>
<comment type="caution">
    <text evidence="15">The sequence shown here is derived from an EMBL/GenBank/DDBJ whole genome shotgun (WGS) entry which is preliminary data.</text>
</comment>
<evidence type="ECO:0000256" key="8">
    <source>
        <dbReference type="ARBA" id="ARBA00022840"/>
    </source>
</evidence>
<keyword evidence="2" id="KW-1003">Cell membrane</keyword>
<dbReference type="Proteomes" id="UP000187074">
    <property type="component" value="Unassembled WGS sequence"/>
</dbReference>
<dbReference type="OrthoDB" id="9809348at2"/>
<keyword evidence="3" id="KW-0597">Phosphoprotein</keyword>
<dbReference type="GO" id="GO:0005524">
    <property type="term" value="F:ATP binding"/>
    <property type="evidence" value="ECO:0007669"/>
    <property type="project" value="UniProtKB-KW"/>
</dbReference>
<evidence type="ECO:0000256" key="5">
    <source>
        <dbReference type="ARBA" id="ARBA00022692"/>
    </source>
</evidence>
<keyword evidence="5 13" id="KW-0812">Transmembrane</keyword>
<reference evidence="15 16" key="1">
    <citation type="submission" date="2016-11" db="EMBL/GenBank/DDBJ databases">
        <title>Paenibacillus species isolates.</title>
        <authorList>
            <person name="Beno S.M."/>
        </authorList>
    </citation>
    <scope>NUCLEOTIDE SEQUENCE [LARGE SCALE GENOMIC DNA]</scope>
    <source>
        <strain evidence="15 16">FSL F4-0100</strain>
    </source>
</reference>
<keyword evidence="8" id="KW-0067">ATP-binding</keyword>
<dbReference type="GO" id="GO:0000155">
    <property type="term" value="F:phosphorelay sensor kinase activity"/>
    <property type="evidence" value="ECO:0007669"/>
    <property type="project" value="InterPro"/>
</dbReference>
<dbReference type="PROSITE" id="PS50885">
    <property type="entry name" value="HAMP"/>
    <property type="match status" value="1"/>
</dbReference>
<dbReference type="RefSeq" id="WP_076323342.1">
    <property type="nucleotide sequence ID" value="NZ_MRTF01000005.1"/>
</dbReference>
<dbReference type="InterPro" id="IPR003594">
    <property type="entry name" value="HATPase_dom"/>
</dbReference>
<sequence>MLYRLSFRRRIWIAFMLIVIFAVTTAGALSYMIAEEVVKDNAYQLSQETIHQTSKVLDEKLNHITQAVYSMMVNTAYRRALGMDSSYSEAENYYTHLSGLQSTFVQTKLYEPVIDSILIATREGDYYQTSQQRNFSHSFYDSELYTLIKSEKRKLWVAGHEDNFFSSRENVISFVMEGIPSHYIEDIFVVANIKIDSIRSLIASEDKNRKQFHLLASSDGSDVLLNDSIIADTLKHEPKYREALTAEQGSFEYSDQGYEYLVNFTKVGGVKEWTLFSFLPKSELMKQMDSIKLTILGVITGCLLVSFAFANMLTRLLIRPLSHLQSLMKRVEMNDLNVRYESEYNDEITQVGYRFNRMLEELNEMFDVVKQAEKDKRQSEMKALQAQIDPHFLYNTLNTVYWKCQLNQLEDVQEMVLSLSQLFQLGLNRGNEMTTLEHELLHVEQYLNIQQKCYETLFTYNIEVDPLVDMQHPILKIMLQPLVENSILHGFNDRNEGGFIRIQVKQDSTYLYFNVEDNGMGLNEKNPADPLLRQPASSPTSGYALNNVRLRLQLQYGSIADLHMESEPNVCTRVSIIIPRYPRLEGS</sequence>
<feature type="domain" description="HAMP" evidence="14">
    <location>
        <begin position="315"/>
        <end position="367"/>
    </location>
</feature>
<evidence type="ECO:0000313" key="16">
    <source>
        <dbReference type="Proteomes" id="UP000187074"/>
    </source>
</evidence>
<evidence type="ECO:0000256" key="3">
    <source>
        <dbReference type="ARBA" id="ARBA00022553"/>
    </source>
</evidence>
<keyword evidence="7" id="KW-0418">Kinase</keyword>
<dbReference type="SUPFAM" id="SSF158472">
    <property type="entry name" value="HAMP domain-like"/>
    <property type="match status" value="1"/>
</dbReference>
<evidence type="ECO:0000256" key="11">
    <source>
        <dbReference type="ARBA" id="ARBA00023136"/>
    </source>
</evidence>
<gene>
    <name evidence="15" type="ORF">BK123_15740</name>
</gene>
<dbReference type="InterPro" id="IPR036890">
    <property type="entry name" value="HATPase_C_sf"/>
</dbReference>
<evidence type="ECO:0000256" key="9">
    <source>
        <dbReference type="ARBA" id="ARBA00022989"/>
    </source>
</evidence>
<evidence type="ECO:0000256" key="2">
    <source>
        <dbReference type="ARBA" id="ARBA00022475"/>
    </source>
</evidence>
<dbReference type="PANTHER" id="PTHR34220:SF11">
    <property type="entry name" value="SENSOR PROTEIN KINASE HPTS"/>
    <property type="match status" value="1"/>
</dbReference>
<evidence type="ECO:0000256" key="7">
    <source>
        <dbReference type="ARBA" id="ARBA00022777"/>
    </source>
</evidence>
<dbReference type="SMART" id="SM00304">
    <property type="entry name" value="HAMP"/>
    <property type="match status" value="1"/>
</dbReference>
<dbReference type="Pfam" id="PF02518">
    <property type="entry name" value="HATPase_c"/>
    <property type="match status" value="1"/>
</dbReference>
<dbReference type="STRING" id="1401.BK123_15740"/>
<keyword evidence="4" id="KW-0808">Transferase</keyword>
<dbReference type="Pfam" id="PF06580">
    <property type="entry name" value="His_kinase"/>
    <property type="match status" value="1"/>
</dbReference>
<comment type="subcellular location">
    <subcellularLocation>
        <location evidence="1">Cell membrane</location>
        <topology evidence="1">Multi-pass membrane protein</topology>
    </subcellularLocation>
</comment>
<feature type="coiled-coil region" evidence="12">
    <location>
        <begin position="355"/>
        <end position="389"/>
    </location>
</feature>
<evidence type="ECO:0000259" key="14">
    <source>
        <dbReference type="PROSITE" id="PS50885"/>
    </source>
</evidence>
<keyword evidence="12" id="KW-0175">Coiled coil</keyword>
<name>A0A1R1B109_PAELA</name>
<dbReference type="CDD" id="cd06225">
    <property type="entry name" value="HAMP"/>
    <property type="match status" value="1"/>
</dbReference>
<organism evidence="15 16">
    <name type="scientific">Paenibacillus lautus</name>
    <name type="common">Bacillus lautus</name>
    <dbReference type="NCBI Taxonomy" id="1401"/>
    <lineage>
        <taxon>Bacteria</taxon>
        <taxon>Bacillati</taxon>
        <taxon>Bacillota</taxon>
        <taxon>Bacilli</taxon>
        <taxon>Bacillales</taxon>
        <taxon>Paenibacillaceae</taxon>
        <taxon>Paenibacillus</taxon>
    </lineage>
</organism>
<evidence type="ECO:0000256" key="10">
    <source>
        <dbReference type="ARBA" id="ARBA00023012"/>
    </source>
</evidence>
<dbReference type="Gene3D" id="3.30.565.10">
    <property type="entry name" value="Histidine kinase-like ATPase, C-terminal domain"/>
    <property type="match status" value="1"/>
</dbReference>
<dbReference type="Gene3D" id="3.30.450.20">
    <property type="entry name" value="PAS domain"/>
    <property type="match status" value="1"/>
</dbReference>
<dbReference type="EMBL" id="MRTF01000005">
    <property type="protein sequence ID" value="OME92082.1"/>
    <property type="molecule type" value="Genomic_DNA"/>
</dbReference>
<dbReference type="Gene3D" id="1.10.287.130">
    <property type="match status" value="1"/>
</dbReference>
<evidence type="ECO:0000313" key="15">
    <source>
        <dbReference type="EMBL" id="OME92082.1"/>
    </source>
</evidence>
<dbReference type="Pfam" id="PF00672">
    <property type="entry name" value="HAMP"/>
    <property type="match status" value="1"/>
</dbReference>
<keyword evidence="9 13" id="KW-1133">Transmembrane helix</keyword>
<keyword evidence="6" id="KW-0547">Nucleotide-binding</keyword>
<dbReference type="InterPro" id="IPR010559">
    <property type="entry name" value="Sig_transdc_His_kin_internal"/>
</dbReference>
<keyword evidence="11 13" id="KW-0472">Membrane</keyword>
<evidence type="ECO:0000256" key="1">
    <source>
        <dbReference type="ARBA" id="ARBA00004651"/>
    </source>
</evidence>
<dbReference type="PANTHER" id="PTHR34220">
    <property type="entry name" value="SENSOR HISTIDINE KINASE YPDA"/>
    <property type="match status" value="1"/>
</dbReference>
<dbReference type="InterPro" id="IPR050640">
    <property type="entry name" value="Bact_2-comp_sensor_kinase"/>
</dbReference>
<evidence type="ECO:0000256" key="12">
    <source>
        <dbReference type="SAM" id="Coils"/>
    </source>
</evidence>
<proteinExistence type="predicted"/>